<gene>
    <name evidence="1" type="ORF">WR25_12809</name>
</gene>
<dbReference type="Proteomes" id="UP000218231">
    <property type="component" value="Unassembled WGS sequence"/>
</dbReference>
<evidence type="ECO:0000313" key="2">
    <source>
        <dbReference type="Proteomes" id="UP000218231"/>
    </source>
</evidence>
<organism evidence="1 2">
    <name type="scientific">Diploscapter pachys</name>
    <dbReference type="NCBI Taxonomy" id="2018661"/>
    <lineage>
        <taxon>Eukaryota</taxon>
        <taxon>Metazoa</taxon>
        <taxon>Ecdysozoa</taxon>
        <taxon>Nematoda</taxon>
        <taxon>Chromadorea</taxon>
        <taxon>Rhabditida</taxon>
        <taxon>Rhabditina</taxon>
        <taxon>Rhabditomorpha</taxon>
        <taxon>Rhabditoidea</taxon>
        <taxon>Rhabditidae</taxon>
        <taxon>Diploscapter</taxon>
    </lineage>
</organism>
<reference evidence="1 2" key="1">
    <citation type="journal article" date="2017" name="Curr. Biol.">
        <title>Genome architecture and evolution of a unichromosomal asexual nematode.</title>
        <authorList>
            <person name="Fradin H."/>
            <person name="Zegar C."/>
            <person name="Gutwein M."/>
            <person name="Lucas J."/>
            <person name="Kovtun M."/>
            <person name="Corcoran D."/>
            <person name="Baugh L.R."/>
            <person name="Kiontke K."/>
            <person name="Gunsalus K."/>
            <person name="Fitch D.H."/>
            <person name="Piano F."/>
        </authorList>
    </citation>
    <scope>NUCLEOTIDE SEQUENCE [LARGE SCALE GENOMIC DNA]</scope>
    <source>
        <strain evidence="1">PF1309</strain>
    </source>
</reference>
<keyword evidence="2" id="KW-1185">Reference proteome</keyword>
<accession>A0A2A2KXP5</accession>
<sequence length="199" mass="22496">MNSYYKSSGTVSTLLKLSAEKKLKVKIGRISFSEPQDAKSDADRDAALVKNKARDYVKVVKKNIETPEDLIKAIQWGEKLEGFSFYVAELERPAKKVIHGTISEISKLHEFHPLPSGSVRVWSHWNVGKGKEFKTNDWKVNGGKLKILQKFNSPDDIIAKATPAEEEIKDNIFVKIRLRTLKNAPAATETDNENDGDRW</sequence>
<name>A0A2A2KXP5_9BILA</name>
<dbReference type="PANTHER" id="PTHR33845">
    <property type="entry name" value="C2H2-TYPE DOMAIN-CONTAINING PROTEIN"/>
    <property type="match status" value="1"/>
</dbReference>
<protein>
    <submittedName>
        <fullName evidence="1">Uncharacterized protein</fullName>
    </submittedName>
</protein>
<dbReference type="EMBL" id="LIAE01007548">
    <property type="protein sequence ID" value="PAV78637.1"/>
    <property type="molecule type" value="Genomic_DNA"/>
</dbReference>
<dbReference type="OrthoDB" id="5877535at2759"/>
<dbReference type="PANTHER" id="PTHR33845:SF1">
    <property type="entry name" value="C2H2-TYPE DOMAIN-CONTAINING PROTEIN"/>
    <property type="match status" value="1"/>
</dbReference>
<comment type="caution">
    <text evidence="1">The sequence shown here is derived from an EMBL/GenBank/DDBJ whole genome shotgun (WGS) entry which is preliminary data.</text>
</comment>
<evidence type="ECO:0000313" key="1">
    <source>
        <dbReference type="EMBL" id="PAV78637.1"/>
    </source>
</evidence>
<dbReference type="AlphaFoldDB" id="A0A2A2KXP5"/>
<proteinExistence type="predicted"/>